<dbReference type="PANTHER" id="PTHR31356:SF59">
    <property type="entry name" value="L-ASCORBATE PEROXIDASE 1, CYTOSOLIC"/>
    <property type="match status" value="1"/>
</dbReference>
<dbReference type="PANTHER" id="PTHR31356">
    <property type="entry name" value="THYLAKOID LUMENAL 29 KDA PROTEIN, CHLOROPLASTIC-RELATED"/>
    <property type="match status" value="1"/>
</dbReference>
<keyword evidence="3" id="KW-0575">Peroxidase</keyword>
<dbReference type="PRINTS" id="PR00459">
    <property type="entry name" value="ASPEROXIDASE"/>
</dbReference>
<dbReference type="SUPFAM" id="SSF48113">
    <property type="entry name" value="Heme-dependent peroxidases"/>
    <property type="match status" value="1"/>
</dbReference>
<dbReference type="InterPro" id="IPR044831">
    <property type="entry name" value="Ccp1-like"/>
</dbReference>
<dbReference type="InterPro" id="IPR010255">
    <property type="entry name" value="Haem_peroxidase_sf"/>
</dbReference>
<sequence>NLEKKVLKEEGEGRMPKNYPVVSDEYKAAVEKARRKLKDLIAEKHCAPLMLRIARHSARTYDQKSKTGGPFRTMRHA</sequence>
<protein>
    <submittedName>
        <fullName evidence="3">L-ascorbate peroxidase 1, cytosolic</fullName>
    </submittedName>
</protein>
<dbReference type="OrthoDB" id="1674873at2759"/>
<keyword evidence="1" id="KW-0560">Oxidoreductase</keyword>
<dbReference type="GO" id="GO:0009507">
    <property type="term" value="C:chloroplast"/>
    <property type="evidence" value="ECO:0007669"/>
    <property type="project" value="TreeGrafter"/>
</dbReference>
<evidence type="ECO:0000256" key="1">
    <source>
        <dbReference type="ARBA" id="ARBA00023002"/>
    </source>
</evidence>
<dbReference type="Proteomes" id="UP001141552">
    <property type="component" value="Unassembled WGS sequence"/>
</dbReference>
<organism evidence="3 4">
    <name type="scientific">Turnera subulata</name>
    <dbReference type="NCBI Taxonomy" id="218843"/>
    <lineage>
        <taxon>Eukaryota</taxon>
        <taxon>Viridiplantae</taxon>
        <taxon>Streptophyta</taxon>
        <taxon>Embryophyta</taxon>
        <taxon>Tracheophyta</taxon>
        <taxon>Spermatophyta</taxon>
        <taxon>Magnoliopsida</taxon>
        <taxon>eudicotyledons</taxon>
        <taxon>Gunneridae</taxon>
        <taxon>Pentapetalae</taxon>
        <taxon>rosids</taxon>
        <taxon>fabids</taxon>
        <taxon>Malpighiales</taxon>
        <taxon>Passifloraceae</taxon>
        <taxon>Turnera</taxon>
    </lineage>
</organism>
<dbReference type="AlphaFoldDB" id="A0A9Q0F2C3"/>
<dbReference type="Gene3D" id="1.10.520.10">
    <property type="match status" value="1"/>
</dbReference>
<proteinExistence type="predicted"/>
<dbReference type="GO" id="GO:0000302">
    <property type="term" value="P:response to reactive oxygen species"/>
    <property type="evidence" value="ECO:0007669"/>
    <property type="project" value="TreeGrafter"/>
</dbReference>
<gene>
    <name evidence="3" type="primary">APX1_2</name>
    <name evidence="3" type="ORF">Tsubulata_045427</name>
</gene>
<dbReference type="GO" id="GO:0034599">
    <property type="term" value="P:cellular response to oxidative stress"/>
    <property type="evidence" value="ECO:0007669"/>
    <property type="project" value="InterPro"/>
</dbReference>
<reference evidence="3" key="1">
    <citation type="submission" date="2022-02" db="EMBL/GenBank/DDBJ databases">
        <authorList>
            <person name="Henning P.M."/>
            <person name="McCubbin A.G."/>
            <person name="Shore J.S."/>
        </authorList>
    </citation>
    <scope>NUCLEOTIDE SEQUENCE</scope>
    <source>
        <strain evidence="3">F60SS</strain>
        <tissue evidence="3">Leaves</tissue>
    </source>
</reference>
<dbReference type="GO" id="GO:0004601">
    <property type="term" value="F:peroxidase activity"/>
    <property type="evidence" value="ECO:0007669"/>
    <property type="project" value="UniProtKB-KW"/>
</dbReference>
<feature type="non-terminal residue" evidence="3">
    <location>
        <position position="1"/>
    </location>
</feature>
<evidence type="ECO:0000313" key="3">
    <source>
        <dbReference type="EMBL" id="KAJ4822894.1"/>
    </source>
</evidence>
<accession>A0A9Q0F2C3</accession>
<comment type="caution">
    <text evidence="3">The sequence shown here is derived from an EMBL/GenBank/DDBJ whole genome shotgun (WGS) entry which is preliminary data.</text>
</comment>
<evidence type="ECO:0000313" key="4">
    <source>
        <dbReference type="Proteomes" id="UP001141552"/>
    </source>
</evidence>
<evidence type="ECO:0000256" key="2">
    <source>
        <dbReference type="SAM" id="MobiDB-lite"/>
    </source>
</evidence>
<dbReference type="GO" id="GO:0020037">
    <property type="term" value="F:heme binding"/>
    <property type="evidence" value="ECO:0007669"/>
    <property type="project" value="InterPro"/>
</dbReference>
<dbReference type="EMBL" id="JAKUCV010007548">
    <property type="protein sequence ID" value="KAJ4822894.1"/>
    <property type="molecule type" value="Genomic_DNA"/>
</dbReference>
<name>A0A9Q0F2C3_9ROSI</name>
<dbReference type="GO" id="GO:0042744">
    <property type="term" value="P:hydrogen peroxide catabolic process"/>
    <property type="evidence" value="ECO:0007669"/>
    <property type="project" value="TreeGrafter"/>
</dbReference>
<reference evidence="3" key="2">
    <citation type="journal article" date="2023" name="Plants (Basel)">
        <title>Annotation of the Turnera subulata (Passifloraceae) Draft Genome Reveals the S-Locus Evolved after the Divergence of Turneroideae from Passifloroideae in a Stepwise Manner.</title>
        <authorList>
            <person name="Henning P.M."/>
            <person name="Roalson E.H."/>
            <person name="Mir W."/>
            <person name="McCubbin A.G."/>
            <person name="Shore J.S."/>
        </authorList>
    </citation>
    <scope>NUCLEOTIDE SEQUENCE</scope>
    <source>
        <strain evidence="3">F60SS</strain>
    </source>
</reference>
<feature type="region of interest" description="Disordered" evidence="2">
    <location>
        <begin position="58"/>
        <end position="77"/>
    </location>
</feature>
<dbReference type="InterPro" id="IPR002207">
    <property type="entry name" value="Peroxidase_I"/>
</dbReference>
<keyword evidence="4" id="KW-1185">Reference proteome</keyword>